<comment type="catalytic activity">
    <reaction evidence="2">
        <text>a 2'-deoxyadenosine in DNA + S-adenosyl-L-methionine = an N(6)-methyl-2'-deoxyadenosine in DNA + S-adenosyl-L-homocysteine + H(+)</text>
        <dbReference type="Rhea" id="RHEA:15197"/>
        <dbReference type="Rhea" id="RHEA-COMP:12418"/>
        <dbReference type="Rhea" id="RHEA-COMP:12419"/>
        <dbReference type="ChEBI" id="CHEBI:15378"/>
        <dbReference type="ChEBI" id="CHEBI:57856"/>
        <dbReference type="ChEBI" id="CHEBI:59789"/>
        <dbReference type="ChEBI" id="CHEBI:90615"/>
        <dbReference type="ChEBI" id="CHEBI:90616"/>
        <dbReference type="EC" id="2.1.1.72"/>
    </reaction>
</comment>
<evidence type="ECO:0000256" key="1">
    <source>
        <dbReference type="ARBA" id="ARBA00011900"/>
    </source>
</evidence>
<protein>
    <recommendedName>
        <fullName evidence="1">site-specific DNA-methyltransferase (adenine-specific)</fullName>
        <ecNumber evidence="1">2.1.1.72</ecNumber>
    </recommendedName>
</protein>
<dbReference type="Gene3D" id="1.10.1020.10">
    <property type="entry name" value="Adenine-specific Methyltransferase, Domain 2"/>
    <property type="match status" value="1"/>
</dbReference>
<dbReference type="RefSeq" id="WP_212938129.1">
    <property type="nucleotide sequence ID" value="NZ_BORR01000002.1"/>
</dbReference>
<dbReference type="AlphaFoldDB" id="A0A919XQK3"/>
<comment type="caution">
    <text evidence="3">The sequence shown here is derived from an EMBL/GenBank/DDBJ whole genome shotgun (WGS) entry which is preliminary data.</text>
</comment>
<dbReference type="Proteomes" id="UP000681162">
    <property type="component" value="Unassembled WGS sequence"/>
</dbReference>
<dbReference type="EMBL" id="BORR01000002">
    <property type="protein sequence ID" value="GIO35723.1"/>
    <property type="molecule type" value="Genomic_DNA"/>
</dbReference>
<dbReference type="GO" id="GO:0009007">
    <property type="term" value="F:site-specific DNA-methyltransferase (adenine-specific) activity"/>
    <property type="evidence" value="ECO:0007669"/>
    <property type="project" value="InterPro"/>
</dbReference>
<reference evidence="3 4" key="1">
    <citation type="submission" date="2021-03" db="EMBL/GenBank/DDBJ databases">
        <title>Antimicrobial resistance genes in bacteria isolated from Japanese honey, and their potential for conferring macrolide and lincosamide resistance in the American foulbrood pathogen Paenibacillus larvae.</title>
        <authorList>
            <person name="Okamoto M."/>
            <person name="Kumagai M."/>
            <person name="Kanamori H."/>
            <person name="Takamatsu D."/>
        </authorList>
    </citation>
    <scope>NUCLEOTIDE SEQUENCE [LARGE SCALE GENOMIC DNA]</scope>
    <source>
        <strain evidence="3 4">J41TS12</strain>
    </source>
</reference>
<accession>A0A919XQK3</accession>
<dbReference type="Gene3D" id="3.40.50.150">
    <property type="entry name" value="Vaccinia Virus protein VP39"/>
    <property type="match status" value="1"/>
</dbReference>
<keyword evidence="4" id="KW-1185">Reference proteome</keyword>
<dbReference type="InterPro" id="IPR029063">
    <property type="entry name" value="SAM-dependent_MTases_sf"/>
</dbReference>
<evidence type="ECO:0000313" key="3">
    <source>
        <dbReference type="EMBL" id="GIO35723.1"/>
    </source>
</evidence>
<name>A0A919XQK3_9BACL</name>
<dbReference type="EC" id="2.1.1.72" evidence="1"/>
<dbReference type="SUPFAM" id="SSF53335">
    <property type="entry name" value="S-adenosyl-L-methionine-dependent methyltransferases"/>
    <property type="match status" value="1"/>
</dbReference>
<proteinExistence type="predicted"/>
<evidence type="ECO:0000313" key="4">
    <source>
        <dbReference type="Proteomes" id="UP000681162"/>
    </source>
</evidence>
<organism evidence="3 4">
    <name type="scientific">Paenibacillus antibioticophila</name>
    <dbReference type="NCBI Taxonomy" id="1274374"/>
    <lineage>
        <taxon>Bacteria</taxon>
        <taxon>Bacillati</taxon>
        <taxon>Bacillota</taxon>
        <taxon>Bacilli</taxon>
        <taxon>Bacillales</taxon>
        <taxon>Paenibacillaceae</taxon>
        <taxon>Paenibacillus</taxon>
    </lineage>
</organism>
<sequence length="282" mass="33002">MYKIKFIKVFKTIGGKSRLLKKMLPILRFVFRRMGVRGYLDLFGGGNKFIPQIYGFPLAHRVYNEFDTGIANLMSCLADWGKTREMIRLTYRLQFSIQSQEDFDKANEVRRRSETPQTKSAALTIIVAEFSRAADRKNFCKLNAEKGISYKSLIRYTELVPIMRNVIVTNNSYELYFEKYGHRNDFLCLLDPPYVDSDIYLDGFTRQMHIDMARRIVSTQMKVILCGTDDKGIYDYLIENGWYKYCLGKIPKSSAGKHGEEQEEFIWTNFPIPSYLLPRQCR</sequence>
<gene>
    <name evidence="3" type="ORF">J41TS12_05840</name>
</gene>
<evidence type="ECO:0000256" key="2">
    <source>
        <dbReference type="ARBA" id="ARBA00047942"/>
    </source>
</evidence>
<dbReference type="InterPro" id="IPR023095">
    <property type="entry name" value="Ade_MeTrfase_dom_2"/>
</dbReference>